<dbReference type="Proteomes" id="UP000054007">
    <property type="component" value="Unassembled WGS sequence"/>
</dbReference>
<feature type="compositionally biased region" description="Basic and acidic residues" evidence="1">
    <location>
        <begin position="116"/>
        <end position="133"/>
    </location>
</feature>
<evidence type="ECO:0000256" key="1">
    <source>
        <dbReference type="SAM" id="MobiDB-lite"/>
    </source>
</evidence>
<feature type="compositionally biased region" description="Polar residues" evidence="1">
    <location>
        <begin position="103"/>
        <end position="114"/>
    </location>
</feature>
<feature type="compositionally biased region" description="Basic and acidic residues" evidence="1">
    <location>
        <begin position="83"/>
        <end position="94"/>
    </location>
</feature>
<feature type="region of interest" description="Disordered" evidence="1">
    <location>
        <begin position="441"/>
        <end position="479"/>
    </location>
</feature>
<feature type="compositionally biased region" description="Basic residues" evidence="1">
    <location>
        <begin position="25"/>
        <end position="35"/>
    </location>
</feature>
<feature type="region of interest" description="Disordered" evidence="1">
    <location>
        <begin position="548"/>
        <end position="581"/>
    </location>
</feature>
<sequence>MGKKARRKLADGIDTASPSVETKTKAKKKKKHKTNIRTPDDSEDDNSVFADAPADAVQDSLVKTGKSSKKKKKSKKSKKGKKEKAAAVEVRSDCSTDEEESKSGGNSDVDNSGTYKPRDEHMSKSEEVPHVRTHKELQGHIPASSLRLLKQWSYKPGRSVDNNVLLRIGTGENSHIFGRNSDPFLILQRISEEAGVVADVDSWLNMYLRDLESHNCVDHDLEADCPSFQDAQAFIEHCKQNALLVTKGKQPISLAEVKGYEIGTIFTYQVVNFGRSGPVFLFINEDGSDSDTVAPWQLLLTDKTFFRKHHAHGYLNYTISAYLCKLRRRMIKDYDFLSNGCLNGEALDASIALWNFAQIQGWFRPATEGEIQRLVRDGVLKSATCRKADMFRGIKVPKKNGKMSKREPFFTLKNPSLQHTAPAPEPVQLPKARTLADIRAAARPVTPTQKRPRHAPESPPSGADSPPRPAKKRVRHEPEIRPGIVTRLPERVQRLSSDRPIRPPLERVRIGSEYKWILPEWWTKNIPANAHAPVELCIANSLYPRQTVAHSENDPPDNAVAGPGPSTIAAMTLRNGKKAKA</sequence>
<evidence type="ECO:0000313" key="3">
    <source>
        <dbReference type="Proteomes" id="UP000054007"/>
    </source>
</evidence>
<evidence type="ECO:0000313" key="2">
    <source>
        <dbReference type="EMBL" id="KIY70505.1"/>
    </source>
</evidence>
<reference evidence="2 3" key="1">
    <citation type="journal article" date="2015" name="Fungal Genet. Biol.">
        <title>Evolution of novel wood decay mechanisms in Agaricales revealed by the genome sequences of Fistulina hepatica and Cylindrobasidium torrendii.</title>
        <authorList>
            <person name="Floudas D."/>
            <person name="Held B.W."/>
            <person name="Riley R."/>
            <person name="Nagy L.G."/>
            <person name="Koehler G."/>
            <person name="Ransdell A.S."/>
            <person name="Younus H."/>
            <person name="Chow J."/>
            <person name="Chiniquy J."/>
            <person name="Lipzen A."/>
            <person name="Tritt A."/>
            <person name="Sun H."/>
            <person name="Haridas S."/>
            <person name="LaButti K."/>
            <person name="Ohm R.A."/>
            <person name="Kues U."/>
            <person name="Blanchette R.A."/>
            <person name="Grigoriev I.V."/>
            <person name="Minto R.E."/>
            <person name="Hibbett D.S."/>
        </authorList>
    </citation>
    <scope>NUCLEOTIDE SEQUENCE [LARGE SCALE GENOMIC DNA]</scope>
    <source>
        <strain evidence="2 3">FP15055 ss-10</strain>
    </source>
</reference>
<proteinExistence type="predicted"/>
<dbReference type="EMBL" id="KN880467">
    <property type="protein sequence ID" value="KIY70505.1"/>
    <property type="molecule type" value="Genomic_DNA"/>
</dbReference>
<accession>A0A0D7BJT6</accession>
<keyword evidence="3" id="KW-1185">Reference proteome</keyword>
<gene>
    <name evidence="2" type="ORF">CYLTODRAFT_488046</name>
</gene>
<feature type="compositionally biased region" description="Basic residues" evidence="1">
    <location>
        <begin position="66"/>
        <end position="82"/>
    </location>
</feature>
<name>A0A0D7BJT6_9AGAR</name>
<feature type="region of interest" description="Disordered" evidence="1">
    <location>
        <begin position="1"/>
        <end position="133"/>
    </location>
</feature>
<dbReference type="AlphaFoldDB" id="A0A0D7BJT6"/>
<organism evidence="2 3">
    <name type="scientific">Cylindrobasidium torrendii FP15055 ss-10</name>
    <dbReference type="NCBI Taxonomy" id="1314674"/>
    <lineage>
        <taxon>Eukaryota</taxon>
        <taxon>Fungi</taxon>
        <taxon>Dikarya</taxon>
        <taxon>Basidiomycota</taxon>
        <taxon>Agaricomycotina</taxon>
        <taxon>Agaricomycetes</taxon>
        <taxon>Agaricomycetidae</taxon>
        <taxon>Agaricales</taxon>
        <taxon>Marasmiineae</taxon>
        <taxon>Physalacriaceae</taxon>
        <taxon>Cylindrobasidium</taxon>
    </lineage>
</organism>
<protein>
    <submittedName>
        <fullName evidence="2">Uncharacterized protein</fullName>
    </submittedName>
</protein>